<dbReference type="EMBL" id="JABEBT010000019">
    <property type="protein sequence ID" value="KAF7637476.1"/>
    <property type="molecule type" value="Genomic_DNA"/>
</dbReference>
<dbReference type="Proteomes" id="UP000605970">
    <property type="component" value="Unassembled WGS sequence"/>
</dbReference>
<keyword evidence="2" id="KW-1185">Reference proteome</keyword>
<organism evidence="1 2">
    <name type="scientific">Meloidogyne graminicola</name>
    <dbReference type="NCBI Taxonomy" id="189291"/>
    <lineage>
        <taxon>Eukaryota</taxon>
        <taxon>Metazoa</taxon>
        <taxon>Ecdysozoa</taxon>
        <taxon>Nematoda</taxon>
        <taxon>Chromadorea</taxon>
        <taxon>Rhabditida</taxon>
        <taxon>Tylenchina</taxon>
        <taxon>Tylenchomorpha</taxon>
        <taxon>Tylenchoidea</taxon>
        <taxon>Meloidogynidae</taxon>
        <taxon>Meloidogyninae</taxon>
        <taxon>Meloidogyne</taxon>
    </lineage>
</organism>
<reference evidence="1" key="1">
    <citation type="journal article" date="2020" name="Ecol. Evol.">
        <title>Genome structure and content of the rice root-knot nematode (Meloidogyne graminicola).</title>
        <authorList>
            <person name="Phan N.T."/>
            <person name="Danchin E.G.J."/>
            <person name="Klopp C."/>
            <person name="Perfus-Barbeoch L."/>
            <person name="Kozlowski D.K."/>
            <person name="Koutsovoulos G.D."/>
            <person name="Lopez-Roques C."/>
            <person name="Bouchez O."/>
            <person name="Zahm M."/>
            <person name="Besnard G."/>
            <person name="Bellafiore S."/>
        </authorList>
    </citation>
    <scope>NUCLEOTIDE SEQUENCE</scope>
    <source>
        <strain evidence="1">VN-18</strain>
    </source>
</reference>
<dbReference type="AlphaFoldDB" id="A0A8S9ZW13"/>
<proteinExistence type="predicted"/>
<dbReference type="OrthoDB" id="297496at2759"/>
<gene>
    <name evidence="1" type="ORF">Mgra_00002995</name>
</gene>
<evidence type="ECO:0000313" key="1">
    <source>
        <dbReference type="EMBL" id="KAF7637476.1"/>
    </source>
</evidence>
<accession>A0A8S9ZW13</accession>
<name>A0A8S9ZW13_9BILA</name>
<evidence type="ECO:0000313" key="2">
    <source>
        <dbReference type="Proteomes" id="UP000605970"/>
    </source>
</evidence>
<protein>
    <submittedName>
        <fullName evidence="1">Ion_trans_2 domain-containing protein</fullName>
    </submittedName>
</protein>
<sequence>MSTMFGALGEHLRRIHYLGRNFSGSQDVCIWFSGRYISIKELVTLVSKQFNASPERLREVLNELDILTKLAITTNIQKIETSNQEIKKSDLIKNNNNFIINPIIINNNKKKISTSSSISTERERMLQALSTLHQIGLKGTRTFRTPSMNSFTTYVRNNFFIQTEQNTLTRSLDENLIVHRPIFE</sequence>
<comment type="caution">
    <text evidence="1">The sequence shown here is derived from an EMBL/GenBank/DDBJ whole genome shotgun (WGS) entry which is preliminary data.</text>
</comment>